<comment type="caution">
    <text evidence="1">The sequence shown here is derived from an EMBL/GenBank/DDBJ whole genome shotgun (WGS) entry which is preliminary data.</text>
</comment>
<dbReference type="Proteomes" id="UP000479710">
    <property type="component" value="Unassembled WGS sequence"/>
</dbReference>
<dbReference type="AlphaFoldDB" id="A0A6G1C670"/>
<reference evidence="1 2" key="1">
    <citation type="submission" date="2019-11" db="EMBL/GenBank/DDBJ databases">
        <title>Whole genome sequence of Oryza granulata.</title>
        <authorList>
            <person name="Li W."/>
        </authorList>
    </citation>
    <scope>NUCLEOTIDE SEQUENCE [LARGE SCALE GENOMIC DNA]</scope>
    <source>
        <strain evidence="2">cv. Menghai</strain>
        <tissue evidence="1">Leaf</tissue>
    </source>
</reference>
<protein>
    <submittedName>
        <fullName evidence="1">Uncharacterized protein</fullName>
    </submittedName>
</protein>
<keyword evidence="2" id="KW-1185">Reference proteome</keyword>
<proteinExistence type="predicted"/>
<accession>A0A6G1C670</accession>
<name>A0A6G1C670_9ORYZ</name>
<evidence type="ECO:0000313" key="2">
    <source>
        <dbReference type="Proteomes" id="UP000479710"/>
    </source>
</evidence>
<organism evidence="1 2">
    <name type="scientific">Oryza meyeriana var. granulata</name>
    <dbReference type="NCBI Taxonomy" id="110450"/>
    <lineage>
        <taxon>Eukaryota</taxon>
        <taxon>Viridiplantae</taxon>
        <taxon>Streptophyta</taxon>
        <taxon>Embryophyta</taxon>
        <taxon>Tracheophyta</taxon>
        <taxon>Spermatophyta</taxon>
        <taxon>Magnoliopsida</taxon>
        <taxon>Liliopsida</taxon>
        <taxon>Poales</taxon>
        <taxon>Poaceae</taxon>
        <taxon>BOP clade</taxon>
        <taxon>Oryzoideae</taxon>
        <taxon>Oryzeae</taxon>
        <taxon>Oryzinae</taxon>
        <taxon>Oryza</taxon>
        <taxon>Oryza meyeriana</taxon>
    </lineage>
</organism>
<sequence>MAAVVLGKEKEAATVALGRRSSTHGRECEQRGKVELRRKWQAAGEGRERSARWSETDREEGMWSIRIGMTD</sequence>
<dbReference type="EMBL" id="SPHZ02000010">
    <property type="protein sequence ID" value="KAF0895749.1"/>
    <property type="molecule type" value="Genomic_DNA"/>
</dbReference>
<gene>
    <name evidence="1" type="ORF">E2562_014358</name>
</gene>
<evidence type="ECO:0000313" key="1">
    <source>
        <dbReference type="EMBL" id="KAF0895749.1"/>
    </source>
</evidence>